<sequence length="291" mass="31774">MERSLRAAGFQTGAEGVSLVETARPSRQPLRAVLAQNAWTVIPHEDYARLSAPYPPRWRARMAARRAVAQFNLRRAEKVVVLSEAMGRMVERVTTVPVEVCPVVAPLDIPFAPVGPAPAELRPVVVVPGTMTWYKRPQSALHIADDLRRVWGTELAVDFLGDDDGSGTWQATQAEADRLGLSISLRTADRQCMFEALRTSAVTVVPSELESLSFCLAEALLLSPRVIASGIEVHREVADALGREPVFVEHWQPHDPPITPRAAVNSADATQQWSRVGEALGLPRATEGSRA</sequence>
<dbReference type="Proteomes" id="UP000006666">
    <property type="component" value="Chromosome"/>
</dbReference>
<dbReference type="eggNOG" id="COG0438">
    <property type="taxonomic scope" value="Bacteria"/>
</dbReference>
<keyword evidence="2" id="KW-1185">Reference proteome</keyword>
<name>C7NJT5_KYTSD</name>
<organism evidence="1 2">
    <name type="scientific">Kytococcus sedentarius (strain ATCC 14392 / DSM 20547 / JCM 11482 / CCUG 33030 / NBRC 15357 / NCTC 11040 / CCM 314 / 541)</name>
    <name type="common">Micrococcus sedentarius</name>
    <dbReference type="NCBI Taxonomy" id="478801"/>
    <lineage>
        <taxon>Bacteria</taxon>
        <taxon>Bacillati</taxon>
        <taxon>Actinomycetota</taxon>
        <taxon>Actinomycetes</taxon>
        <taxon>Micrococcales</taxon>
        <taxon>Kytococcaceae</taxon>
        <taxon>Kytococcus</taxon>
    </lineage>
</organism>
<reference evidence="1 2" key="1">
    <citation type="journal article" date="2009" name="Stand. Genomic Sci.">
        <title>Complete genome sequence of Kytococcus sedentarius type strain (541).</title>
        <authorList>
            <person name="Sims D."/>
            <person name="Brettin T."/>
            <person name="Detter J.C."/>
            <person name="Han C."/>
            <person name="Lapidus A."/>
            <person name="Copeland A."/>
            <person name="Glavina Del Rio T."/>
            <person name="Nolan M."/>
            <person name="Chen F."/>
            <person name="Lucas S."/>
            <person name="Tice H."/>
            <person name="Cheng J.F."/>
            <person name="Bruce D."/>
            <person name="Goodwin L."/>
            <person name="Pitluck S."/>
            <person name="Ovchinnikova G."/>
            <person name="Pati A."/>
            <person name="Ivanova N."/>
            <person name="Mavrommatis K."/>
            <person name="Chen A."/>
            <person name="Palaniappan K."/>
            <person name="D'haeseleer P."/>
            <person name="Chain P."/>
            <person name="Bristow J."/>
            <person name="Eisen J.A."/>
            <person name="Markowitz V."/>
            <person name="Hugenholtz P."/>
            <person name="Schneider S."/>
            <person name="Goker M."/>
            <person name="Pukall R."/>
            <person name="Kyrpides N.C."/>
            <person name="Klenk H.P."/>
        </authorList>
    </citation>
    <scope>NUCLEOTIDE SEQUENCE [LARGE SCALE GENOMIC DNA]</scope>
    <source>
        <strain evidence="2">ATCC 14392 / DSM 20547 / JCM 11482 / CCUG 33030 / NBRC 15357 / NCTC 11040 / CCM 314 / 541</strain>
    </source>
</reference>
<protein>
    <recommendedName>
        <fullName evidence="3">Glycosyltransferase</fullName>
    </recommendedName>
</protein>
<dbReference type="STRING" id="478801.Ksed_18650"/>
<evidence type="ECO:0000313" key="2">
    <source>
        <dbReference type="Proteomes" id="UP000006666"/>
    </source>
</evidence>
<evidence type="ECO:0000313" key="1">
    <source>
        <dbReference type="EMBL" id="ACV06867.1"/>
    </source>
</evidence>
<dbReference type="AlphaFoldDB" id="C7NJT5"/>
<dbReference type="HOGENOM" id="CLU_955750_0_0_11"/>
<accession>C7NJT5</accession>
<dbReference type="KEGG" id="kse:Ksed_18650"/>
<evidence type="ECO:0008006" key="3">
    <source>
        <dbReference type="Google" id="ProtNLM"/>
    </source>
</evidence>
<proteinExistence type="predicted"/>
<gene>
    <name evidence="1" type="ordered locus">Ksed_18650</name>
</gene>
<dbReference type="EMBL" id="CP001686">
    <property type="protein sequence ID" value="ACV06867.1"/>
    <property type="molecule type" value="Genomic_DNA"/>
</dbReference>
<dbReference type="SUPFAM" id="SSF53756">
    <property type="entry name" value="UDP-Glycosyltransferase/glycogen phosphorylase"/>
    <property type="match status" value="1"/>
</dbReference>
<dbReference type="Gene3D" id="3.40.50.2000">
    <property type="entry name" value="Glycogen Phosphorylase B"/>
    <property type="match status" value="2"/>
</dbReference>